<protein>
    <recommendedName>
        <fullName evidence="3">Ribbon-helix-helix protein CopG domain-containing protein</fullName>
    </recommendedName>
</protein>
<accession>A0A2M7SFF6</accession>
<evidence type="ECO:0000313" key="2">
    <source>
        <dbReference type="Proteomes" id="UP000229307"/>
    </source>
</evidence>
<evidence type="ECO:0008006" key="3">
    <source>
        <dbReference type="Google" id="ProtNLM"/>
    </source>
</evidence>
<organism evidence="1 2">
    <name type="scientific">Candidatus Desantisbacteria bacterium CG_4_10_14_0_8_um_filter_48_22</name>
    <dbReference type="NCBI Taxonomy" id="1974543"/>
    <lineage>
        <taxon>Bacteria</taxon>
        <taxon>Candidatus Desantisiibacteriota</taxon>
    </lineage>
</organism>
<proteinExistence type="predicted"/>
<sequence length="60" mass="6991">MAQKKKIKNPVVLFASVERKQHDALRALSFKSHRSIAELTRDAIERYITEKPTYIKAHVK</sequence>
<dbReference type="AlphaFoldDB" id="A0A2M7SFF6"/>
<name>A0A2M7SFF6_9BACT</name>
<evidence type="ECO:0000313" key="1">
    <source>
        <dbReference type="EMBL" id="PIZ18267.1"/>
    </source>
</evidence>
<dbReference type="Proteomes" id="UP000229307">
    <property type="component" value="Unassembled WGS sequence"/>
</dbReference>
<dbReference type="EMBL" id="PFMR01000011">
    <property type="protein sequence ID" value="PIZ18267.1"/>
    <property type="molecule type" value="Genomic_DNA"/>
</dbReference>
<reference evidence="2" key="1">
    <citation type="submission" date="2017-09" db="EMBL/GenBank/DDBJ databases">
        <title>Depth-based differentiation of microbial function through sediment-hosted aquifers and enrichment of novel symbionts in the deep terrestrial subsurface.</title>
        <authorList>
            <person name="Probst A.J."/>
            <person name="Ladd B."/>
            <person name="Jarett J.K."/>
            <person name="Geller-Mcgrath D.E."/>
            <person name="Sieber C.M.K."/>
            <person name="Emerson J.B."/>
            <person name="Anantharaman K."/>
            <person name="Thomas B.C."/>
            <person name="Malmstrom R."/>
            <person name="Stieglmeier M."/>
            <person name="Klingl A."/>
            <person name="Woyke T."/>
            <person name="Ryan C.M."/>
            <person name="Banfield J.F."/>
        </authorList>
    </citation>
    <scope>NUCLEOTIDE SEQUENCE [LARGE SCALE GENOMIC DNA]</scope>
</reference>
<gene>
    <name evidence="1" type="ORF">COY52_00295</name>
</gene>
<comment type="caution">
    <text evidence="1">The sequence shown here is derived from an EMBL/GenBank/DDBJ whole genome shotgun (WGS) entry which is preliminary data.</text>
</comment>